<sequence length="1574" mass="168727">MLRRRGKRWVVCCLLAGSLLLGIACPPFGPVEAAPSADDSFGGTPGEWQEIESDSVGVGNMLQQLKALQQDGKLYLYVGGDGLAEGGTFFIDSDNNPLTGSASGLWSDSAGIDYELRGAELFRYDQSGWTSVGPAAVRTEETFLEAEIDLASLEVVGSHNVKVGFERDGIHALPETSGLMLSVAPPAAYVDDALSIEVDGDSSDWASINELAHSADGSTTLRAFSSGNRLNVLIEGQIDSGEFPDLWEHMLIDVDRNPATGSSSWAWANTLGSEYLVQYGLLYESGADGGWTWNDTSTTFPYARSGTGNHKAIEWSLPLEDLGITETTSINIGFLSNTLTAPAATADPATLTVRVSPRITVDGDASDWASIDTLAQTTDGTTTVKAFAADGRLNVLIAGQIDANEFADGLWEHVLIDADKNPATGSSSWAWANTLGSDYLVQFGGLFRSGEDGGWAWSDLGVSFPYVRAGTGANKTIEWSLPLEELGLEEASSIRLGFLSNIAAAPDAAGDPATLTLGMGSIPIVIDGQDDDWNSVELGASPSGVLTELQAVQDSRKLYTLVTGTNLDLRNVYYLDSDNDGTTGYASPDWQDAGADYKVDRGTLYRYSEPEQEWTEAGSVYSNVTSETAEMYLYWDQIGRTGPGEIRIGYESRSILQLPNRGEPMMASARTVSAPDAPNTYYPRESFDVLENPFMGWVPWAKDKDKPAGEAYSQPHSLVYAGISWRELEPERGVFDWEGIEEKYQFDFWSSQGKRINIRIVLDTPTEDPAHLDIPDWLYDELSEEGIPGTWYDTTEIGAGFSPNYDSPTLLAEHGRMLEAVAARYNEDPRIGFVQLGSLGHWGEWHTWPSGSGAFPLLSVSDSYVRQYMEAFPDKKIGMRKPFPIASEYKLGLFNDVFGIKSSTNEWIGWTKNGWSGIGEFVDPGDNPNEKLEASKMPDFWQNSFSGGEFAEGNPQKWLTDDAIMESLRQVRDSHTSWLGPSAPASVPTDSPLQPNLDAMMKIMGYRYVIEAVTHPSAVKRGTALPVSFVLNNKGVAPFYYDWPLELSLADAQGQVVYSTTEEGTDIRDWLPGKTTVNAVMSVPSTLNAGTYTLQVSLLDPSTGQPGIRLANDGVTAEGRYALDQVTVTADGGTNIDVGSHPGANTGNSTPNSASVPEIAAEPVREVGTDGAERTAYKVDELAMKKAIDAIGLAGEPQTNAVLRLLLPVRLGEAEEAHAVLSGSALRAAALAMPTGAISIEADGAGFLLPVNLLNLDSLAKQLGVSVEQVAIRVSISMAAGTIAERAKKDAEKGGMEPVGEPIAFEVAAEAGGKRIVLSEFGNVYVQRTIKLAGVRDTDGLTALRYDPDTGAFSFVPARFVAGDEFTQAALKRNGNSLYMVVRLSKTFADLDGHWAKNAIDRLASKGLLNGTAADRFEADKALTRAQFASMLARALGLTPQLDAATAFADVKDDAWYAGEVGAATMAGFVHGTGNASFEPEAGITREQAAVLLASALNYIAPGTSAAVDVDDILLKLGDESSISGWARDAVAVAMERGLMKGTGGGIFDPKRIVTRAEAAVVAERFLVNAGLID</sequence>
<feature type="domain" description="SLH" evidence="5">
    <location>
        <begin position="1383"/>
        <end position="1446"/>
    </location>
</feature>
<dbReference type="OrthoDB" id="9761426at2"/>
<dbReference type="EMBL" id="SSOB01000012">
    <property type="protein sequence ID" value="THF79962.1"/>
    <property type="molecule type" value="Genomic_DNA"/>
</dbReference>
<evidence type="ECO:0000259" key="5">
    <source>
        <dbReference type="PROSITE" id="PS51272"/>
    </source>
</evidence>
<protein>
    <submittedName>
        <fullName evidence="6">DUF4832 domain-containing protein</fullName>
    </submittedName>
</protein>
<evidence type="ECO:0000256" key="3">
    <source>
        <dbReference type="SAM" id="MobiDB-lite"/>
    </source>
</evidence>
<feature type="chain" id="PRO_5020933233" evidence="4">
    <location>
        <begin position="34"/>
        <end position="1574"/>
    </location>
</feature>
<dbReference type="PROSITE" id="PS51272">
    <property type="entry name" value="SLH"/>
    <property type="match status" value="3"/>
</dbReference>
<evidence type="ECO:0000256" key="2">
    <source>
        <dbReference type="ARBA" id="ARBA00023295"/>
    </source>
</evidence>
<name>A0A4S4BZ02_9BACL</name>
<feature type="signal peptide" evidence="4">
    <location>
        <begin position="1"/>
        <end position="33"/>
    </location>
</feature>
<dbReference type="InterPro" id="IPR051465">
    <property type="entry name" value="Cell_Envelope_Struct_Comp"/>
</dbReference>
<reference evidence="6 7" key="1">
    <citation type="submission" date="2019-04" db="EMBL/GenBank/DDBJ databases">
        <title>Cohnella sp. nov. isolated from preserved vegetables.</title>
        <authorList>
            <person name="Lin S.-Y."/>
            <person name="Hung M.-H."/>
            <person name="Young C.-C."/>
        </authorList>
    </citation>
    <scope>NUCLEOTIDE SEQUENCE [LARGE SCALE GENOMIC DNA]</scope>
    <source>
        <strain evidence="6 7">CC-MHH1044</strain>
    </source>
</reference>
<keyword evidence="4" id="KW-0732">Signal</keyword>
<keyword evidence="1" id="KW-0378">Hydrolase</keyword>
<dbReference type="SUPFAM" id="SSF51445">
    <property type="entry name" value="(Trans)glycosidases"/>
    <property type="match status" value="1"/>
</dbReference>
<dbReference type="RefSeq" id="WP_136369951.1">
    <property type="nucleotide sequence ID" value="NZ_SSOB01000012.1"/>
</dbReference>
<feature type="domain" description="SLH" evidence="5">
    <location>
        <begin position="1514"/>
        <end position="1574"/>
    </location>
</feature>
<keyword evidence="7" id="KW-1185">Reference proteome</keyword>
<dbReference type="Pfam" id="PF00395">
    <property type="entry name" value="SLH"/>
    <property type="match status" value="3"/>
</dbReference>
<evidence type="ECO:0000313" key="6">
    <source>
        <dbReference type="EMBL" id="THF79962.1"/>
    </source>
</evidence>
<evidence type="ECO:0000256" key="4">
    <source>
        <dbReference type="SAM" id="SignalP"/>
    </source>
</evidence>
<feature type="domain" description="SLH" evidence="5">
    <location>
        <begin position="1448"/>
        <end position="1507"/>
    </location>
</feature>
<dbReference type="GO" id="GO:0009341">
    <property type="term" value="C:beta-galactosidase complex"/>
    <property type="evidence" value="ECO:0007669"/>
    <property type="project" value="InterPro"/>
</dbReference>
<dbReference type="PANTHER" id="PTHR43308:SF5">
    <property type="entry name" value="S-LAYER PROTEIN _ PEPTIDOGLYCAN ENDO-BETA-N-ACETYLGLUCOSAMINIDASE"/>
    <property type="match status" value="1"/>
</dbReference>
<organism evidence="6 7">
    <name type="scientific">Cohnella fermenti</name>
    <dbReference type="NCBI Taxonomy" id="2565925"/>
    <lineage>
        <taxon>Bacteria</taxon>
        <taxon>Bacillati</taxon>
        <taxon>Bacillota</taxon>
        <taxon>Bacilli</taxon>
        <taxon>Bacillales</taxon>
        <taxon>Paenibacillaceae</taxon>
        <taxon>Cohnella</taxon>
    </lineage>
</organism>
<gene>
    <name evidence="6" type="ORF">E6C55_11610</name>
</gene>
<dbReference type="Pfam" id="PF16116">
    <property type="entry name" value="DUF4832"/>
    <property type="match status" value="1"/>
</dbReference>
<dbReference type="PANTHER" id="PTHR43308">
    <property type="entry name" value="OUTER MEMBRANE PROTEIN ALPHA-RELATED"/>
    <property type="match status" value="1"/>
</dbReference>
<feature type="compositionally biased region" description="Polar residues" evidence="3">
    <location>
        <begin position="1143"/>
        <end position="1155"/>
    </location>
</feature>
<feature type="region of interest" description="Disordered" evidence="3">
    <location>
        <begin position="1133"/>
        <end position="1157"/>
    </location>
</feature>
<evidence type="ECO:0000313" key="7">
    <source>
        <dbReference type="Proteomes" id="UP000310636"/>
    </source>
</evidence>
<dbReference type="Proteomes" id="UP000310636">
    <property type="component" value="Unassembled WGS sequence"/>
</dbReference>
<dbReference type="InterPro" id="IPR032267">
    <property type="entry name" value="DUF4832"/>
</dbReference>
<comment type="caution">
    <text evidence="6">The sequence shown here is derived from an EMBL/GenBank/DDBJ whole genome shotgun (WGS) entry which is preliminary data.</text>
</comment>
<dbReference type="Pfam" id="PF02449">
    <property type="entry name" value="Glyco_hydro_42"/>
    <property type="match status" value="1"/>
</dbReference>
<dbReference type="GO" id="GO:0005975">
    <property type="term" value="P:carbohydrate metabolic process"/>
    <property type="evidence" value="ECO:0007669"/>
    <property type="project" value="InterPro"/>
</dbReference>
<evidence type="ECO:0000256" key="1">
    <source>
        <dbReference type="ARBA" id="ARBA00022801"/>
    </source>
</evidence>
<dbReference type="GO" id="GO:0004565">
    <property type="term" value="F:beta-galactosidase activity"/>
    <property type="evidence" value="ECO:0007669"/>
    <property type="project" value="InterPro"/>
</dbReference>
<accession>A0A4S4BZ02</accession>
<dbReference type="InterPro" id="IPR001119">
    <property type="entry name" value="SLH_dom"/>
</dbReference>
<dbReference type="InterPro" id="IPR013529">
    <property type="entry name" value="Glyco_hydro_42_N"/>
</dbReference>
<dbReference type="InterPro" id="IPR017853">
    <property type="entry name" value="GH"/>
</dbReference>
<proteinExistence type="predicted"/>
<dbReference type="Gene3D" id="3.20.20.80">
    <property type="entry name" value="Glycosidases"/>
    <property type="match status" value="1"/>
</dbReference>
<dbReference type="PROSITE" id="PS51257">
    <property type="entry name" value="PROKAR_LIPOPROTEIN"/>
    <property type="match status" value="1"/>
</dbReference>
<keyword evidence="2" id="KW-0326">Glycosidase</keyword>